<evidence type="ECO:0000313" key="2">
    <source>
        <dbReference type="Proteomes" id="UP000664940"/>
    </source>
</evidence>
<dbReference type="Proteomes" id="UP000664940">
    <property type="component" value="Unassembled WGS sequence"/>
</dbReference>
<reference evidence="1 2" key="1">
    <citation type="journal article" date="2020" name="Nature">
        <title>Six reference-quality genomes reveal evolution of bat adaptations.</title>
        <authorList>
            <person name="Jebb D."/>
            <person name="Huang Z."/>
            <person name="Pippel M."/>
            <person name="Hughes G.M."/>
            <person name="Lavrichenko K."/>
            <person name="Devanna P."/>
            <person name="Winkler S."/>
            <person name="Jermiin L.S."/>
            <person name="Skirmuntt E.C."/>
            <person name="Katzourakis A."/>
            <person name="Burkitt-Gray L."/>
            <person name="Ray D.A."/>
            <person name="Sullivan K.A.M."/>
            <person name="Roscito J.G."/>
            <person name="Kirilenko B.M."/>
            <person name="Davalos L.M."/>
            <person name="Corthals A.P."/>
            <person name="Power M.L."/>
            <person name="Jones G."/>
            <person name="Ransome R.D."/>
            <person name="Dechmann D.K.N."/>
            <person name="Locatelli A.G."/>
            <person name="Puechmaille S.J."/>
            <person name="Fedrigo O."/>
            <person name="Jarvis E.D."/>
            <person name="Hiller M."/>
            <person name="Vernes S.C."/>
            <person name="Myers E.W."/>
            <person name="Teeling E.C."/>
        </authorList>
    </citation>
    <scope>NUCLEOTIDE SEQUENCE [LARGE SCALE GENOMIC DNA]</scope>
    <source>
        <strain evidence="1">Bat1K_MPI-CBG_1</strain>
    </source>
</reference>
<dbReference type="EMBL" id="JABVXQ010000009">
    <property type="protein sequence ID" value="KAF6090798.1"/>
    <property type="molecule type" value="Genomic_DNA"/>
</dbReference>
<comment type="caution">
    <text evidence="1">The sequence shown here is derived from an EMBL/GenBank/DDBJ whole genome shotgun (WGS) entry which is preliminary data.</text>
</comment>
<name>A0A833Z649_9CHIR</name>
<sequence length="127" mass="14509">MSPHTGQNGPSINQQTISAGEDMKRGEPFCTVGVNRDWCSHCGKQYGDTSKKLKMASIFLFHHNLHLYIPQLHKSQLTLVFFLFHIYSCIWLSASILQKLLDSLVVPLKRPMWNLLRQNPFALMPLG</sequence>
<gene>
    <name evidence="1" type="ORF">HJG60_012186</name>
</gene>
<organism evidence="1 2">
    <name type="scientific">Phyllostomus discolor</name>
    <name type="common">pale spear-nosed bat</name>
    <dbReference type="NCBI Taxonomy" id="89673"/>
    <lineage>
        <taxon>Eukaryota</taxon>
        <taxon>Metazoa</taxon>
        <taxon>Chordata</taxon>
        <taxon>Craniata</taxon>
        <taxon>Vertebrata</taxon>
        <taxon>Euteleostomi</taxon>
        <taxon>Mammalia</taxon>
        <taxon>Eutheria</taxon>
        <taxon>Laurasiatheria</taxon>
        <taxon>Chiroptera</taxon>
        <taxon>Yangochiroptera</taxon>
        <taxon>Phyllostomidae</taxon>
        <taxon>Phyllostominae</taxon>
        <taxon>Phyllostomus</taxon>
    </lineage>
</organism>
<proteinExistence type="predicted"/>
<evidence type="ECO:0000313" key="1">
    <source>
        <dbReference type="EMBL" id="KAF6090798.1"/>
    </source>
</evidence>
<protein>
    <submittedName>
        <fullName evidence="1">Uncharacterized protein</fullName>
    </submittedName>
</protein>
<dbReference type="AlphaFoldDB" id="A0A833Z649"/>
<accession>A0A833Z649</accession>